<dbReference type="STRING" id="1423739.FC85_GL001361"/>
<dbReference type="PATRIC" id="fig|1423739.3.peg.1425"/>
<dbReference type="Proteomes" id="UP000052013">
    <property type="component" value="Unassembled WGS sequence"/>
</dbReference>
<evidence type="ECO:0000313" key="2">
    <source>
        <dbReference type="Proteomes" id="UP000052013"/>
    </source>
</evidence>
<dbReference type="AlphaFoldDB" id="A0A0R1S4X7"/>
<gene>
    <name evidence="1" type="ORF">FC85_GL001361</name>
</gene>
<protein>
    <submittedName>
        <fullName evidence="1">Uncharacterized protein</fullName>
    </submittedName>
</protein>
<name>A0A0R1S4X7_9LACO</name>
<evidence type="ECO:0000313" key="1">
    <source>
        <dbReference type="EMBL" id="KRL64093.1"/>
    </source>
</evidence>
<reference evidence="1 2" key="1">
    <citation type="journal article" date="2015" name="Genome Announc.">
        <title>Expanding the biotechnology potential of lactobacilli through comparative genomics of 213 strains and associated genera.</title>
        <authorList>
            <person name="Sun Z."/>
            <person name="Harris H.M."/>
            <person name="McCann A."/>
            <person name="Guo C."/>
            <person name="Argimon S."/>
            <person name="Zhang W."/>
            <person name="Yang X."/>
            <person name="Jeffery I.B."/>
            <person name="Cooney J.C."/>
            <person name="Kagawa T.F."/>
            <person name="Liu W."/>
            <person name="Song Y."/>
            <person name="Salvetti E."/>
            <person name="Wrobel A."/>
            <person name="Rasinkangas P."/>
            <person name="Parkhill J."/>
            <person name="Rea M.C."/>
            <person name="O'Sullivan O."/>
            <person name="Ritari J."/>
            <person name="Douillard F.P."/>
            <person name="Paul Ross R."/>
            <person name="Yang R."/>
            <person name="Briner A.E."/>
            <person name="Felis G.E."/>
            <person name="de Vos W.M."/>
            <person name="Barrangou R."/>
            <person name="Klaenhammer T.R."/>
            <person name="Caufield P.W."/>
            <person name="Cui Y."/>
            <person name="Zhang H."/>
            <person name="O'Toole P.W."/>
        </authorList>
    </citation>
    <scope>NUCLEOTIDE SEQUENCE [LARGE SCALE GENOMIC DNA]</scope>
    <source>
        <strain evidence="1 2">DSM 14421</strain>
    </source>
</reference>
<sequence>MKNELPKSGIVRRKINEHYLIYDGDNHEAVQAFVKPFDSHVTKKKNKMQIVTSRGATAVEPGEVIIKGFENRIEIFSQSEFEETYQLTD</sequence>
<comment type="caution">
    <text evidence="1">The sequence shown here is derived from an EMBL/GenBank/DDBJ whole genome shotgun (WGS) entry which is preliminary data.</text>
</comment>
<accession>A0A0R1S4X7</accession>
<dbReference type="RefSeq" id="WP_057865784.1">
    <property type="nucleotide sequence ID" value="NZ_AZEY01000098.1"/>
</dbReference>
<organism evidence="1 2">
    <name type="scientific">Lentilactobacillus diolivorans DSM 14421</name>
    <dbReference type="NCBI Taxonomy" id="1423739"/>
    <lineage>
        <taxon>Bacteria</taxon>
        <taxon>Bacillati</taxon>
        <taxon>Bacillota</taxon>
        <taxon>Bacilli</taxon>
        <taxon>Lactobacillales</taxon>
        <taxon>Lactobacillaceae</taxon>
        <taxon>Lentilactobacillus</taxon>
    </lineage>
</organism>
<proteinExistence type="predicted"/>
<dbReference type="EMBL" id="AZEY01000098">
    <property type="protein sequence ID" value="KRL64093.1"/>
    <property type="molecule type" value="Genomic_DNA"/>
</dbReference>